<evidence type="ECO:0000256" key="4">
    <source>
        <dbReference type="ARBA" id="ARBA00022679"/>
    </source>
</evidence>
<accession>A0A4S3TML0</accession>
<dbReference type="Gene3D" id="3.90.1150.10">
    <property type="entry name" value="Aspartate Aminotransferase, domain 1"/>
    <property type="match status" value="1"/>
</dbReference>
<evidence type="ECO:0000259" key="10">
    <source>
        <dbReference type="Pfam" id="PF00266"/>
    </source>
</evidence>
<dbReference type="PANTHER" id="PTHR11601">
    <property type="entry name" value="CYSTEINE DESULFURYLASE FAMILY MEMBER"/>
    <property type="match status" value="1"/>
</dbReference>
<keyword evidence="4" id="KW-0808">Transferase</keyword>
<proteinExistence type="inferred from homology"/>
<dbReference type="GO" id="GO:0051536">
    <property type="term" value="F:iron-sulfur cluster binding"/>
    <property type="evidence" value="ECO:0007669"/>
    <property type="project" value="UniProtKB-KW"/>
</dbReference>
<dbReference type="EC" id="2.8.1.7" evidence="3"/>
<dbReference type="SUPFAM" id="SSF53383">
    <property type="entry name" value="PLP-dependent transferases"/>
    <property type="match status" value="1"/>
</dbReference>
<keyword evidence="12" id="KW-1185">Reference proteome</keyword>
<dbReference type="AlphaFoldDB" id="A0A4S3TML0"/>
<dbReference type="PIRSF" id="PIRSF005572">
    <property type="entry name" value="NifS"/>
    <property type="match status" value="1"/>
</dbReference>
<dbReference type="InterPro" id="IPR015422">
    <property type="entry name" value="PyrdxlP-dep_Trfase_small"/>
</dbReference>
<name>A0A4S3TML0_9EURY</name>
<organism evidence="11 12">
    <name type="scientific">Salinadaptatus halalkaliphilus</name>
    <dbReference type="NCBI Taxonomy" id="2419781"/>
    <lineage>
        <taxon>Archaea</taxon>
        <taxon>Methanobacteriati</taxon>
        <taxon>Methanobacteriota</taxon>
        <taxon>Stenosarchaea group</taxon>
        <taxon>Halobacteria</taxon>
        <taxon>Halobacteriales</taxon>
        <taxon>Natrialbaceae</taxon>
        <taxon>Salinadaptatus</taxon>
    </lineage>
</organism>
<evidence type="ECO:0000256" key="9">
    <source>
        <dbReference type="RuleBase" id="RU004504"/>
    </source>
</evidence>
<evidence type="ECO:0000313" key="12">
    <source>
        <dbReference type="Proteomes" id="UP000318864"/>
    </source>
</evidence>
<dbReference type="PANTHER" id="PTHR11601:SF34">
    <property type="entry name" value="CYSTEINE DESULFURASE"/>
    <property type="match status" value="1"/>
</dbReference>
<dbReference type="InterPro" id="IPR020578">
    <property type="entry name" value="Aminotrans_V_PyrdxlP_BS"/>
</dbReference>
<dbReference type="EMBL" id="RBZW01000035">
    <property type="protein sequence ID" value="THE64285.1"/>
    <property type="molecule type" value="Genomic_DNA"/>
</dbReference>
<dbReference type="PROSITE" id="PS00595">
    <property type="entry name" value="AA_TRANSFER_CLASS_5"/>
    <property type="match status" value="1"/>
</dbReference>
<keyword evidence="5" id="KW-0479">Metal-binding</keyword>
<dbReference type="GO" id="GO:0046872">
    <property type="term" value="F:metal ion binding"/>
    <property type="evidence" value="ECO:0007669"/>
    <property type="project" value="UniProtKB-KW"/>
</dbReference>
<dbReference type="InterPro" id="IPR000192">
    <property type="entry name" value="Aminotrans_V_dom"/>
</dbReference>
<dbReference type="Proteomes" id="UP000318864">
    <property type="component" value="Unassembled WGS sequence"/>
</dbReference>
<sequence length="400" mass="43738">MTTDSSREVYLDHHATTPVDKRVVEEMEPYFTEQYGNPASKANHSFGHSASNRIERAREQVAEGIGARTGGEPVAKSIIFTSGATESDNLAVRGLAEHAQKNDIGSHIITSKIEHEAVIEPCKYLEERGFEVTYLPVDEYGRVDPVAVQNAIQDETFLVSIMAANNEIGTINPIKEIGSIVDDYEGVWFHTDAVQAIGAIDIDVNEMAVDLMSISGHKIYGPKGIGALYTDLKIKNKIEPLLLGGGHESGKRSGTPNVPGIVGLAKALQLAVENREERVEHVEHLRDQLWNRLSNELDSVVLNGHPEERLPNNLNVSFPNINVKELVRMSLTDYGVMAALGSACASGEDASHVLEQITDDQDRIKGAVRFGLGKDLTEEDIEYAADTIVNEVELTESIFG</sequence>
<comment type="similarity">
    <text evidence="2">Belongs to the class-V pyridoxal-phosphate-dependent aminotransferase family. NifS/IscS subfamily.</text>
</comment>
<feature type="domain" description="Aminotransferase class V" evidence="10">
    <location>
        <begin position="9"/>
        <end position="383"/>
    </location>
</feature>
<dbReference type="InterPro" id="IPR015424">
    <property type="entry name" value="PyrdxlP-dep_Trfase"/>
</dbReference>
<reference evidence="11 12" key="1">
    <citation type="submission" date="2018-10" db="EMBL/GenBank/DDBJ databases">
        <title>Natronolimnobius sp. XQ-INN 246 isolated from Inner Mongolia Autonomous Region of China.</title>
        <authorList>
            <person name="Xue Q."/>
        </authorList>
    </citation>
    <scope>NUCLEOTIDE SEQUENCE [LARGE SCALE GENOMIC DNA]</scope>
    <source>
        <strain evidence="11 12">XQ-INN 246</strain>
    </source>
</reference>
<dbReference type="Gene3D" id="3.40.640.10">
    <property type="entry name" value="Type I PLP-dependent aspartate aminotransferase-like (Major domain)"/>
    <property type="match status" value="1"/>
</dbReference>
<dbReference type="FunFam" id="3.40.640.10:FF:000084">
    <property type="entry name" value="IscS-like cysteine desulfurase"/>
    <property type="match status" value="1"/>
</dbReference>
<dbReference type="RefSeq" id="WP_141465255.1">
    <property type="nucleotide sequence ID" value="NZ_RBZW01000035.1"/>
</dbReference>
<dbReference type="GO" id="GO:0031071">
    <property type="term" value="F:cysteine desulfurase activity"/>
    <property type="evidence" value="ECO:0007669"/>
    <property type="project" value="UniProtKB-EC"/>
</dbReference>
<evidence type="ECO:0000256" key="6">
    <source>
        <dbReference type="ARBA" id="ARBA00022898"/>
    </source>
</evidence>
<keyword evidence="6" id="KW-0663">Pyridoxal phosphate</keyword>
<evidence type="ECO:0000256" key="7">
    <source>
        <dbReference type="ARBA" id="ARBA00023004"/>
    </source>
</evidence>
<keyword evidence="8" id="KW-0411">Iron-sulfur</keyword>
<evidence type="ECO:0000313" key="11">
    <source>
        <dbReference type="EMBL" id="THE64285.1"/>
    </source>
</evidence>
<comment type="cofactor">
    <cofactor evidence="1 9">
        <name>pyridoxal 5'-phosphate</name>
        <dbReference type="ChEBI" id="CHEBI:597326"/>
    </cofactor>
</comment>
<evidence type="ECO:0000256" key="2">
    <source>
        <dbReference type="ARBA" id="ARBA00006490"/>
    </source>
</evidence>
<dbReference type="InterPro" id="IPR015421">
    <property type="entry name" value="PyrdxlP-dep_Trfase_major"/>
</dbReference>
<gene>
    <name evidence="11" type="ORF">D8Y22_13720</name>
</gene>
<dbReference type="Pfam" id="PF00266">
    <property type="entry name" value="Aminotran_5"/>
    <property type="match status" value="1"/>
</dbReference>
<evidence type="ECO:0000256" key="8">
    <source>
        <dbReference type="ARBA" id="ARBA00023014"/>
    </source>
</evidence>
<protein>
    <recommendedName>
        <fullName evidence="3">cysteine desulfurase</fullName>
        <ecNumber evidence="3">2.8.1.7</ecNumber>
    </recommendedName>
</protein>
<dbReference type="Gene3D" id="1.10.260.50">
    <property type="match status" value="1"/>
</dbReference>
<evidence type="ECO:0000256" key="5">
    <source>
        <dbReference type="ARBA" id="ARBA00022723"/>
    </source>
</evidence>
<evidence type="ECO:0000256" key="1">
    <source>
        <dbReference type="ARBA" id="ARBA00001933"/>
    </source>
</evidence>
<dbReference type="InterPro" id="IPR016454">
    <property type="entry name" value="Cysteine_dSase"/>
</dbReference>
<comment type="caution">
    <text evidence="11">The sequence shown here is derived from an EMBL/GenBank/DDBJ whole genome shotgun (WGS) entry which is preliminary data.</text>
</comment>
<keyword evidence="7" id="KW-0408">Iron</keyword>
<evidence type="ECO:0000256" key="3">
    <source>
        <dbReference type="ARBA" id="ARBA00012239"/>
    </source>
</evidence>
<dbReference type="OrthoDB" id="9577at2157"/>